<proteinExistence type="predicted"/>
<sequence>MNAYDVAGGGHGGRAQPQPPPPPVDWFADSWTHPAWTTSTEAVRQVDDQQDTSEQNKGAHYLRYIRRSNWKLKLIFLSFQAEFDCLIEDIWYLIYCNSNNLLCLFSIFGFNLVMLACFGWLQ</sequence>
<evidence type="ECO:0000313" key="4">
    <source>
        <dbReference type="WBParaSite" id="PSAMB.scaffold859size48658.g9394.t1"/>
    </source>
</evidence>
<keyword evidence="2" id="KW-0812">Transmembrane</keyword>
<feature type="transmembrane region" description="Helical" evidence="2">
    <location>
        <begin position="101"/>
        <end position="121"/>
    </location>
</feature>
<organism evidence="3 4">
    <name type="scientific">Plectus sambesii</name>
    <dbReference type="NCBI Taxonomy" id="2011161"/>
    <lineage>
        <taxon>Eukaryota</taxon>
        <taxon>Metazoa</taxon>
        <taxon>Ecdysozoa</taxon>
        <taxon>Nematoda</taxon>
        <taxon>Chromadorea</taxon>
        <taxon>Plectida</taxon>
        <taxon>Plectina</taxon>
        <taxon>Plectoidea</taxon>
        <taxon>Plectidae</taxon>
        <taxon>Plectus</taxon>
    </lineage>
</organism>
<evidence type="ECO:0000256" key="1">
    <source>
        <dbReference type="SAM" id="MobiDB-lite"/>
    </source>
</evidence>
<keyword evidence="3" id="KW-1185">Reference proteome</keyword>
<feature type="region of interest" description="Disordered" evidence="1">
    <location>
        <begin position="1"/>
        <end position="23"/>
    </location>
</feature>
<name>A0A914XMI4_9BILA</name>
<protein>
    <submittedName>
        <fullName evidence="4">Uncharacterized protein</fullName>
    </submittedName>
</protein>
<evidence type="ECO:0000256" key="2">
    <source>
        <dbReference type="SAM" id="Phobius"/>
    </source>
</evidence>
<keyword evidence="2" id="KW-0472">Membrane</keyword>
<reference evidence="4" key="1">
    <citation type="submission" date="2022-11" db="UniProtKB">
        <authorList>
            <consortium name="WormBaseParasite"/>
        </authorList>
    </citation>
    <scope>IDENTIFICATION</scope>
</reference>
<dbReference type="Proteomes" id="UP000887566">
    <property type="component" value="Unplaced"/>
</dbReference>
<dbReference type="AlphaFoldDB" id="A0A914XMI4"/>
<accession>A0A914XMI4</accession>
<evidence type="ECO:0000313" key="3">
    <source>
        <dbReference type="Proteomes" id="UP000887566"/>
    </source>
</evidence>
<keyword evidence="2" id="KW-1133">Transmembrane helix</keyword>
<dbReference type="WBParaSite" id="PSAMB.scaffold859size48658.g9394.t1">
    <property type="protein sequence ID" value="PSAMB.scaffold859size48658.g9394.t1"/>
    <property type="gene ID" value="PSAMB.scaffold859size48658.g9394"/>
</dbReference>